<evidence type="ECO:0000313" key="1">
    <source>
        <dbReference type="EMBL" id="EJX04907.1"/>
    </source>
</evidence>
<sequence>MPSVTVSSSIMCFMKWMRWGLSALTTKRHFIFRLRLLSMRTIRKSTSLSG</sequence>
<dbReference type="AlphaFoldDB" id="J9GC45"/>
<reference evidence="1" key="1">
    <citation type="journal article" date="2012" name="PLoS ONE">
        <title>Gene sets for utilization of primary and secondary nutrition supplies in the distal gut of endangered iberian lynx.</title>
        <authorList>
            <person name="Alcaide M."/>
            <person name="Messina E."/>
            <person name="Richter M."/>
            <person name="Bargiela R."/>
            <person name="Peplies J."/>
            <person name="Huws S.A."/>
            <person name="Newbold C.J."/>
            <person name="Golyshin P.N."/>
            <person name="Simon M.A."/>
            <person name="Lopez G."/>
            <person name="Yakimov M.M."/>
            <person name="Ferrer M."/>
        </authorList>
    </citation>
    <scope>NUCLEOTIDE SEQUENCE</scope>
</reference>
<name>J9GC45_9ZZZZ</name>
<proteinExistence type="predicted"/>
<organism evidence="1">
    <name type="scientific">gut metagenome</name>
    <dbReference type="NCBI Taxonomy" id="749906"/>
    <lineage>
        <taxon>unclassified sequences</taxon>
        <taxon>metagenomes</taxon>
        <taxon>organismal metagenomes</taxon>
    </lineage>
</organism>
<gene>
    <name evidence="1" type="ORF">EVA_06982</name>
</gene>
<dbReference type="EMBL" id="AMCI01001648">
    <property type="protein sequence ID" value="EJX04907.1"/>
    <property type="molecule type" value="Genomic_DNA"/>
</dbReference>
<protein>
    <submittedName>
        <fullName evidence="1">Uncharacterized protein</fullName>
    </submittedName>
</protein>
<accession>J9GC45</accession>
<comment type="caution">
    <text evidence="1">The sequence shown here is derived from an EMBL/GenBank/DDBJ whole genome shotgun (WGS) entry which is preliminary data.</text>
</comment>